<feature type="domain" description="FAD-binding" evidence="5">
    <location>
        <begin position="5"/>
        <end position="352"/>
    </location>
</feature>
<evidence type="ECO:0000259" key="5">
    <source>
        <dbReference type="Pfam" id="PF01494"/>
    </source>
</evidence>
<dbReference type="PANTHER" id="PTHR43004">
    <property type="entry name" value="TRK SYSTEM POTASSIUM UPTAKE PROTEIN"/>
    <property type="match status" value="1"/>
</dbReference>
<dbReference type="PRINTS" id="PR00420">
    <property type="entry name" value="RNGMNOXGNASE"/>
</dbReference>
<evidence type="ECO:0000256" key="2">
    <source>
        <dbReference type="ARBA" id="ARBA00022630"/>
    </source>
</evidence>
<sequence length="503" mass="55331">MSMSADVLVVGAGPAGLALALLLLRHGLSVRIIDRSQSLDIGQRGAGIHPRTLELYKILGILPDVEKRTSRIPTIRLFTAPEGDGPVKELEMIDPLPERPQYHRINTYILGQDEHQALLRDLILGEFGCSVELRTQLVSFEQQPNQNSVITRLTKTYPDSEEAVEEVAAFRWLVGADGAHSTIRKQLGLSFLGQSHDVDLAVGDIEVQGLDPNASRLSLRPYTSETGKKMGFYMMGGANIDTEHANSSYDNLVNTLLDVIGKRHIQFGNLLASGRWKANVRMVDKFGEGRVFIVGDAAHVHSPTGGQGMNSAVQDAFNLGWKLALVHKKLAPYSLLDSYTAERVPVIASILDISTSIMNSNWAKINISKLDGWSRNFEVRQFGINYRRSGIVVEGIHEDDEPVDPFRSGLDGTLKAGDRAHEAFGLVDPANGEKKSLFDIFNAVQHTVIIFSSSIMTGAPLYEALQRSLTNLGISRATLVKTHRHISSKHRLHTCCGNHSNIH</sequence>
<dbReference type="PANTHER" id="PTHR43004:SF19">
    <property type="entry name" value="BINDING MONOOXYGENASE, PUTATIVE (JCVI)-RELATED"/>
    <property type="match status" value="1"/>
</dbReference>
<keyword evidence="4" id="KW-0560">Oxidoreductase</keyword>
<dbReference type="EMBL" id="JAYKXP010000009">
    <property type="protein sequence ID" value="KAK7054533.1"/>
    <property type="molecule type" value="Genomic_DNA"/>
</dbReference>
<evidence type="ECO:0000256" key="1">
    <source>
        <dbReference type="ARBA" id="ARBA00001974"/>
    </source>
</evidence>
<dbReference type="SUPFAM" id="SSF51905">
    <property type="entry name" value="FAD/NAD(P)-binding domain"/>
    <property type="match status" value="1"/>
</dbReference>
<keyword evidence="7" id="KW-1185">Reference proteome</keyword>
<dbReference type="GO" id="GO:0071949">
    <property type="term" value="F:FAD binding"/>
    <property type="evidence" value="ECO:0007669"/>
    <property type="project" value="InterPro"/>
</dbReference>
<dbReference type="InterPro" id="IPR036188">
    <property type="entry name" value="FAD/NAD-bd_sf"/>
</dbReference>
<keyword evidence="2" id="KW-0285">Flavoprotein</keyword>
<protein>
    <recommendedName>
        <fullName evidence="5">FAD-binding domain-containing protein</fullName>
    </recommendedName>
</protein>
<accession>A0AAW0DVF8</accession>
<dbReference type="Gene3D" id="3.30.70.2450">
    <property type="match status" value="1"/>
</dbReference>
<evidence type="ECO:0000256" key="3">
    <source>
        <dbReference type="ARBA" id="ARBA00022827"/>
    </source>
</evidence>
<gene>
    <name evidence="6" type="ORF">VNI00_003731</name>
</gene>
<comment type="caution">
    <text evidence="6">The sequence shown here is derived from an EMBL/GenBank/DDBJ whole genome shotgun (WGS) entry which is preliminary data.</text>
</comment>
<name>A0AAW0DVF8_9AGAR</name>
<proteinExistence type="predicted"/>
<reference evidence="6 7" key="1">
    <citation type="submission" date="2024-01" db="EMBL/GenBank/DDBJ databases">
        <title>A draft genome for a cacao thread blight-causing isolate of Paramarasmius palmivorus.</title>
        <authorList>
            <person name="Baruah I.K."/>
            <person name="Bukari Y."/>
            <person name="Amoako-Attah I."/>
            <person name="Meinhardt L.W."/>
            <person name="Bailey B.A."/>
            <person name="Cohen S.P."/>
        </authorList>
    </citation>
    <scope>NUCLEOTIDE SEQUENCE [LARGE SCALE GENOMIC DNA]</scope>
    <source>
        <strain evidence="6 7">GH-12</strain>
    </source>
</reference>
<dbReference type="GO" id="GO:0016709">
    <property type="term" value="F:oxidoreductase activity, acting on paired donors, with incorporation or reduction of molecular oxygen, NAD(P)H as one donor, and incorporation of one atom of oxygen"/>
    <property type="evidence" value="ECO:0007669"/>
    <property type="project" value="UniProtKB-ARBA"/>
</dbReference>
<evidence type="ECO:0000313" key="6">
    <source>
        <dbReference type="EMBL" id="KAK7054533.1"/>
    </source>
</evidence>
<dbReference type="Pfam" id="PF01494">
    <property type="entry name" value="FAD_binding_3"/>
    <property type="match status" value="1"/>
</dbReference>
<dbReference type="Gene3D" id="3.50.50.60">
    <property type="entry name" value="FAD/NAD(P)-binding domain"/>
    <property type="match status" value="1"/>
</dbReference>
<dbReference type="InterPro" id="IPR002938">
    <property type="entry name" value="FAD-bd"/>
</dbReference>
<evidence type="ECO:0000256" key="4">
    <source>
        <dbReference type="ARBA" id="ARBA00023002"/>
    </source>
</evidence>
<dbReference type="InterPro" id="IPR050641">
    <property type="entry name" value="RIFMO-like"/>
</dbReference>
<dbReference type="Proteomes" id="UP001383192">
    <property type="component" value="Unassembled WGS sequence"/>
</dbReference>
<dbReference type="AlphaFoldDB" id="A0AAW0DVF8"/>
<evidence type="ECO:0000313" key="7">
    <source>
        <dbReference type="Proteomes" id="UP001383192"/>
    </source>
</evidence>
<comment type="cofactor">
    <cofactor evidence="1">
        <name>FAD</name>
        <dbReference type="ChEBI" id="CHEBI:57692"/>
    </cofactor>
</comment>
<organism evidence="6 7">
    <name type="scientific">Paramarasmius palmivorus</name>
    <dbReference type="NCBI Taxonomy" id="297713"/>
    <lineage>
        <taxon>Eukaryota</taxon>
        <taxon>Fungi</taxon>
        <taxon>Dikarya</taxon>
        <taxon>Basidiomycota</taxon>
        <taxon>Agaricomycotina</taxon>
        <taxon>Agaricomycetes</taxon>
        <taxon>Agaricomycetidae</taxon>
        <taxon>Agaricales</taxon>
        <taxon>Marasmiineae</taxon>
        <taxon>Marasmiaceae</taxon>
        <taxon>Paramarasmius</taxon>
    </lineage>
</organism>
<keyword evidence="3" id="KW-0274">FAD</keyword>